<evidence type="ECO:0000313" key="2">
    <source>
        <dbReference type="EMBL" id="MCO1336363.1"/>
    </source>
</evidence>
<dbReference type="Proteomes" id="UP001139028">
    <property type="component" value="Unassembled WGS sequence"/>
</dbReference>
<dbReference type="InterPro" id="IPR011050">
    <property type="entry name" value="Pectin_lyase_fold/virulence"/>
</dbReference>
<dbReference type="RefSeq" id="WP_252471971.1">
    <property type="nucleotide sequence ID" value="NZ_JALBWM010000127.1"/>
</dbReference>
<dbReference type="AlphaFoldDB" id="A0A9X2EVR5"/>
<dbReference type="InterPro" id="IPR012334">
    <property type="entry name" value="Pectin_lyas_fold"/>
</dbReference>
<evidence type="ECO:0000259" key="1">
    <source>
        <dbReference type="Pfam" id="PF13229"/>
    </source>
</evidence>
<gene>
    <name evidence="2" type="ORF">MO867_18685</name>
</gene>
<evidence type="ECO:0000313" key="3">
    <source>
        <dbReference type="Proteomes" id="UP001139028"/>
    </source>
</evidence>
<organism evidence="2 3">
    <name type="scientific">Microbulbifer okhotskensis</name>
    <dbReference type="NCBI Taxonomy" id="2926617"/>
    <lineage>
        <taxon>Bacteria</taxon>
        <taxon>Pseudomonadati</taxon>
        <taxon>Pseudomonadota</taxon>
        <taxon>Gammaproteobacteria</taxon>
        <taxon>Cellvibrionales</taxon>
        <taxon>Microbulbiferaceae</taxon>
        <taxon>Microbulbifer</taxon>
    </lineage>
</organism>
<feature type="domain" description="Right handed beta helix" evidence="1">
    <location>
        <begin position="107"/>
        <end position="241"/>
    </location>
</feature>
<dbReference type="NCBIfam" id="TIGR03804">
    <property type="entry name" value="para_beta_helix"/>
    <property type="match status" value="1"/>
</dbReference>
<dbReference type="Gene3D" id="2.160.20.10">
    <property type="entry name" value="Single-stranded right-handed beta-helix, Pectin lyase-like"/>
    <property type="match status" value="1"/>
</dbReference>
<dbReference type="InterPro" id="IPR039448">
    <property type="entry name" value="Beta_helix"/>
</dbReference>
<comment type="caution">
    <text evidence="2">The sequence shown here is derived from an EMBL/GenBank/DDBJ whole genome shotgun (WGS) entry which is preliminary data.</text>
</comment>
<accession>A0A9X2EVR5</accession>
<sequence>MNNENASNLKKSVLVIAATFSLSLSSITFGVSCGDVITTAEVLDTDITNCAIDPAVTVTGPTGSLNLNNFDISCNGAGTGIFINGISASIIGGSNLTSTVSNCGVPIRIEGDGFHTMQGVNVTGTFVTGIAIQSDHNFLLQVNSSNTSGSGIRIFGENNSLVSTTTDNNVQQGIIVYGDGTFISQSQANSNTAIGILIEGPDNCTFSQNTTNDNSLAGIYMSGPLAQTGNQVIGNTALGNGTDDFIDTNLFPCTGTTWQGNTFNTANDACIE</sequence>
<protein>
    <submittedName>
        <fullName evidence="2">Right-handed parallel beta-helix repeat-containing protein</fullName>
    </submittedName>
</protein>
<reference evidence="2" key="1">
    <citation type="journal article" date="2022" name="Arch. Microbiol.">
        <title>Microbulbifer okhotskensis sp. nov., isolated from a deep bottom sediment of the Okhotsk Sea.</title>
        <authorList>
            <person name="Romanenko L."/>
            <person name="Kurilenko V."/>
            <person name="Otstavnykh N."/>
            <person name="Velansky P."/>
            <person name="Isaeva M."/>
            <person name="Mikhailov V."/>
        </authorList>
    </citation>
    <scope>NUCLEOTIDE SEQUENCE</scope>
    <source>
        <strain evidence="2">OS29</strain>
    </source>
</reference>
<dbReference type="EMBL" id="JALBWM010000127">
    <property type="protein sequence ID" value="MCO1336363.1"/>
    <property type="molecule type" value="Genomic_DNA"/>
</dbReference>
<dbReference type="InterPro" id="IPR022441">
    <property type="entry name" value="Para_beta_helix_rpt-2"/>
</dbReference>
<keyword evidence="3" id="KW-1185">Reference proteome</keyword>
<proteinExistence type="predicted"/>
<dbReference type="SUPFAM" id="SSF51126">
    <property type="entry name" value="Pectin lyase-like"/>
    <property type="match status" value="1"/>
</dbReference>
<name>A0A9X2EVR5_9GAMM</name>
<dbReference type="Pfam" id="PF13229">
    <property type="entry name" value="Beta_helix"/>
    <property type="match status" value="1"/>
</dbReference>